<comment type="similarity">
    <text evidence="1 2">Belongs to the BioY family.</text>
</comment>
<keyword evidence="5" id="KW-1185">Reference proteome</keyword>
<gene>
    <name evidence="4" type="ORF">GCM10009799_30400</name>
</gene>
<comment type="subcellular location">
    <subcellularLocation>
        <location evidence="2">Cell membrane</location>
        <topology evidence="2">Multi-pass membrane protein</topology>
    </subcellularLocation>
</comment>
<keyword evidence="2 3" id="KW-0472">Membrane</keyword>
<accession>A0ABP5EP81</accession>
<feature type="transmembrane region" description="Helical" evidence="3">
    <location>
        <begin position="121"/>
        <end position="141"/>
    </location>
</feature>
<dbReference type="InterPro" id="IPR003784">
    <property type="entry name" value="BioY"/>
</dbReference>
<name>A0ABP5EP81_9ACTN</name>
<proteinExistence type="inferred from homology"/>
<organism evidence="4 5">
    <name type="scientific">Nocardiopsis rhodophaea</name>
    <dbReference type="NCBI Taxonomy" id="280238"/>
    <lineage>
        <taxon>Bacteria</taxon>
        <taxon>Bacillati</taxon>
        <taxon>Actinomycetota</taxon>
        <taxon>Actinomycetes</taxon>
        <taxon>Streptosporangiales</taxon>
        <taxon>Nocardiopsidaceae</taxon>
        <taxon>Nocardiopsis</taxon>
    </lineage>
</organism>
<dbReference type="EMBL" id="BAAAPC010000012">
    <property type="protein sequence ID" value="GAA2001080.1"/>
    <property type="molecule type" value="Genomic_DNA"/>
</dbReference>
<evidence type="ECO:0000313" key="5">
    <source>
        <dbReference type="Proteomes" id="UP001501585"/>
    </source>
</evidence>
<protein>
    <recommendedName>
        <fullName evidence="2">Biotin transporter</fullName>
    </recommendedName>
</protein>
<dbReference type="PANTHER" id="PTHR34295">
    <property type="entry name" value="BIOTIN TRANSPORTER BIOY"/>
    <property type="match status" value="1"/>
</dbReference>
<feature type="transmembrane region" description="Helical" evidence="3">
    <location>
        <begin position="96"/>
        <end position="114"/>
    </location>
</feature>
<keyword evidence="2" id="KW-1003">Cell membrane</keyword>
<sequence>MPDAPAPRVRYRGLTARDIALIGMFAALLAVLSMPFSIPVGPVPVTLQTLGVMLAPSLLGAKRGTLAILTFLALTLAGLPLLPGGRGGVAPFLGPTGGYLLGWVVGALVIGLLAQRMMPRYRFWAGFGANILGGMAVIYLIGIPWTAVVVGDGLLATAYAAVVFLPGDLVKAALAAAIASAVYRAYPIPPAGTRGTVEAGNGA</sequence>
<dbReference type="Gene3D" id="1.10.1760.20">
    <property type="match status" value="1"/>
</dbReference>
<keyword evidence="2" id="KW-0813">Transport</keyword>
<evidence type="ECO:0000256" key="3">
    <source>
        <dbReference type="SAM" id="Phobius"/>
    </source>
</evidence>
<dbReference type="RefSeq" id="WP_344102910.1">
    <property type="nucleotide sequence ID" value="NZ_BAAAPC010000012.1"/>
</dbReference>
<dbReference type="Pfam" id="PF02632">
    <property type="entry name" value="BioY"/>
    <property type="match status" value="1"/>
</dbReference>
<evidence type="ECO:0000313" key="4">
    <source>
        <dbReference type="EMBL" id="GAA2001080.1"/>
    </source>
</evidence>
<keyword evidence="3" id="KW-0812">Transmembrane</keyword>
<feature type="transmembrane region" description="Helical" evidence="3">
    <location>
        <begin position="42"/>
        <end position="59"/>
    </location>
</feature>
<evidence type="ECO:0000256" key="1">
    <source>
        <dbReference type="ARBA" id="ARBA00010692"/>
    </source>
</evidence>
<dbReference type="PANTHER" id="PTHR34295:SF1">
    <property type="entry name" value="BIOTIN TRANSPORTER BIOY"/>
    <property type="match status" value="1"/>
</dbReference>
<feature type="transmembrane region" description="Helical" evidence="3">
    <location>
        <begin position="18"/>
        <end position="36"/>
    </location>
</feature>
<feature type="transmembrane region" description="Helical" evidence="3">
    <location>
        <begin position="66"/>
        <end position="84"/>
    </location>
</feature>
<dbReference type="PIRSF" id="PIRSF016661">
    <property type="entry name" value="BioY"/>
    <property type="match status" value="1"/>
</dbReference>
<feature type="transmembrane region" description="Helical" evidence="3">
    <location>
        <begin position="147"/>
        <end position="165"/>
    </location>
</feature>
<reference evidence="5" key="1">
    <citation type="journal article" date="2019" name="Int. J. Syst. Evol. Microbiol.">
        <title>The Global Catalogue of Microorganisms (GCM) 10K type strain sequencing project: providing services to taxonomists for standard genome sequencing and annotation.</title>
        <authorList>
            <consortium name="The Broad Institute Genomics Platform"/>
            <consortium name="The Broad Institute Genome Sequencing Center for Infectious Disease"/>
            <person name="Wu L."/>
            <person name="Ma J."/>
        </authorList>
    </citation>
    <scope>NUCLEOTIDE SEQUENCE [LARGE SCALE GENOMIC DNA]</scope>
    <source>
        <strain evidence="5">JCM 15313</strain>
    </source>
</reference>
<evidence type="ECO:0000256" key="2">
    <source>
        <dbReference type="PIRNR" id="PIRNR016661"/>
    </source>
</evidence>
<dbReference type="Proteomes" id="UP001501585">
    <property type="component" value="Unassembled WGS sequence"/>
</dbReference>
<keyword evidence="3" id="KW-1133">Transmembrane helix</keyword>
<comment type="caution">
    <text evidence="4">The sequence shown here is derived from an EMBL/GenBank/DDBJ whole genome shotgun (WGS) entry which is preliminary data.</text>
</comment>